<evidence type="ECO:0000256" key="1">
    <source>
        <dbReference type="SAM" id="MobiDB-lite"/>
    </source>
</evidence>
<accession>A0A7J7V6E8</accession>
<evidence type="ECO:0000313" key="3">
    <source>
        <dbReference type="Proteomes" id="UP000558488"/>
    </source>
</evidence>
<proteinExistence type="predicted"/>
<sequence>MIEHFNDQSLARRRQWAISRHQGLEGTRINLQVCYQEEVLNYDDTEGWLIEVHEEEIPKLQVQIQYAQISMEMDMFSKSDLSAAFKDIGAQEAEEEEIEKEVADEEGEEEEEGAKEEFEDAKEEEERGEGEDKML</sequence>
<evidence type="ECO:0000313" key="2">
    <source>
        <dbReference type="EMBL" id="KAF6320591.1"/>
    </source>
</evidence>
<feature type="compositionally biased region" description="Acidic residues" evidence="1">
    <location>
        <begin position="92"/>
        <end position="129"/>
    </location>
</feature>
<reference evidence="2 3" key="1">
    <citation type="journal article" date="2020" name="Nature">
        <title>Six reference-quality genomes reveal evolution of bat adaptations.</title>
        <authorList>
            <person name="Jebb D."/>
            <person name="Huang Z."/>
            <person name="Pippel M."/>
            <person name="Hughes G.M."/>
            <person name="Lavrichenko K."/>
            <person name="Devanna P."/>
            <person name="Winkler S."/>
            <person name="Jermiin L.S."/>
            <person name="Skirmuntt E.C."/>
            <person name="Katzourakis A."/>
            <person name="Burkitt-Gray L."/>
            <person name="Ray D.A."/>
            <person name="Sullivan K.A.M."/>
            <person name="Roscito J.G."/>
            <person name="Kirilenko B.M."/>
            <person name="Davalos L.M."/>
            <person name="Corthals A.P."/>
            <person name="Power M.L."/>
            <person name="Jones G."/>
            <person name="Ransome R.D."/>
            <person name="Dechmann D.K.N."/>
            <person name="Locatelli A.G."/>
            <person name="Puechmaille S.J."/>
            <person name="Fedrigo O."/>
            <person name="Jarvis E.D."/>
            <person name="Hiller M."/>
            <person name="Vernes S.C."/>
            <person name="Myers E.W."/>
            <person name="Teeling E.C."/>
        </authorList>
    </citation>
    <scope>NUCLEOTIDE SEQUENCE [LARGE SCALE GENOMIC DNA]</scope>
    <source>
        <strain evidence="2">MPipKuh1</strain>
        <tissue evidence="2">Flight muscle</tissue>
    </source>
</reference>
<gene>
    <name evidence="2" type="ORF">mPipKuh1_008585</name>
</gene>
<dbReference type="Proteomes" id="UP000558488">
    <property type="component" value="Unassembled WGS sequence"/>
</dbReference>
<keyword evidence="3" id="KW-1185">Reference proteome</keyword>
<protein>
    <submittedName>
        <fullName evidence="2">Uncharacterized protein</fullName>
    </submittedName>
</protein>
<comment type="caution">
    <text evidence="2">The sequence shown here is derived from an EMBL/GenBank/DDBJ whole genome shotgun (WGS) entry which is preliminary data.</text>
</comment>
<dbReference type="AlphaFoldDB" id="A0A7J7V6E8"/>
<name>A0A7J7V6E8_PIPKU</name>
<feature type="region of interest" description="Disordered" evidence="1">
    <location>
        <begin position="87"/>
        <end position="135"/>
    </location>
</feature>
<dbReference type="EMBL" id="JACAGB010000016">
    <property type="protein sequence ID" value="KAF6320591.1"/>
    <property type="molecule type" value="Genomic_DNA"/>
</dbReference>
<organism evidence="2 3">
    <name type="scientific">Pipistrellus kuhlii</name>
    <name type="common">Kuhl's pipistrelle</name>
    <dbReference type="NCBI Taxonomy" id="59472"/>
    <lineage>
        <taxon>Eukaryota</taxon>
        <taxon>Metazoa</taxon>
        <taxon>Chordata</taxon>
        <taxon>Craniata</taxon>
        <taxon>Vertebrata</taxon>
        <taxon>Euteleostomi</taxon>
        <taxon>Mammalia</taxon>
        <taxon>Eutheria</taxon>
        <taxon>Laurasiatheria</taxon>
        <taxon>Chiroptera</taxon>
        <taxon>Yangochiroptera</taxon>
        <taxon>Vespertilionidae</taxon>
        <taxon>Pipistrellus</taxon>
    </lineage>
</organism>